<evidence type="ECO:0000313" key="8">
    <source>
        <dbReference type="EMBL" id="TCO41007.1"/>
    </source>
</evidence>
<name>A0A4R2IA36_9ACTN</name>
<keyword evidence="4" id="KW-0804">Transcription</keyword>
<dbReference type="GO" id="GO:0003677">
    <property type="term" value="F:DNA binding"/>
    <property type="evidence" value="ECO:0007669"/>
    <property type="project" value="InterPro"/>
</dbReference>
<evidence type="ECO:0000256" key="4">
    <source>
        <dbReference type="ARBA" id="ARBA00023163"/>
    </source>
</evidence>
<dbReference type="InterPro" id="IPR013249">
    <property type="entry name" value="RNA_pol_sigma70_r4_t2"/>
</dbReference>
<comment type="similarity">
    <text evidence="1">Belongs to the sigma-70 factor family. ECF subfamily.</text>
</comment>
<feature type="domain" description="RNA polymerase sigma factor 70 region 4 type 2" evidence="6">
    <location>
        <begin position="112"/>
        <end position="161"/>
    </location>
</feature>
<accession>A0A4R2IA36</accession>
<dbReference type="InterPro" id="IPR013325">
    <property type="entry name" value="RNA_pol_sigma_r2"/>
</dbReference>
<dbReference type="EMBL" id="SLWR01000016">
    <property type="protein sequence ID" value="TCO41007.1"/>
    <property type="molecule type" value="Genomic_DNA"/>
</dbReference>
<protein>
    <submittedName>
        <fullName evidence="8">RNA polymerase sigma factor (Sigma-70 family)</fullName>
    </submittedName>
</protein>
<feature type="domain" description="DUF6596" evidence="7">
    <location>
        <begin position="180"/>
        <end position="279"/>
    </location>
</feature>
<dbReference type="Pfam" id="PF08281">
    <property type="entry name" value="Sigma70_r4_2"/>
    <property type="match status" value="1"/>
</dbReference>
<keyword evidence="3" id="KW-0731">Sigma factor</keyword>
<dbReference type="GO" id="GO:0016987">
    <property type="term" value="F:sigma factor activity"/>
    <property type="evidence" value="ECO:0007669"/>
    <property type="project" value="UniProtKB-KW"/>
</dbReference>
<dbReference type="OrthoDB" id="9780299at2"/>
<keyword evidence="9" id="KW-1185">Reference proteome</keyword>
<evidence type="ECO:0000259" key="6">
    <source>
        <dbReference type="Pfam" id="PF08281"/>
    </source>
</evidence>
<evidence type="ECO:0000259" key="7">
    <source>
        <dbReference type="Pfam" id="PF20239"/>
    </source>
</evidence>
<evidence type="ECO:0000259" key="5">
    <source>
        <dbReference type="Pfam" id="PF04542"/>
    </source>
</evidence>
<comment type="caution">
    <text evidence="8">The sequence shown here is derived from an EMBL/GenBank/DDBJ whole genome shotgun (WGS) entry which is preliminary data.</text>
</comment>
<evidence type="ECO:0000256" key="1">
    <source>
        <dbReference type="ARBA" id="ARBA00010641"/>
    </source>
</evidence>
<sequence>MNEVERLLRELAPQVLGFLARRHGQFDLCEDAVQEALLAAATQWPVDGVPANPRGWLITVATRRLTDQFRSENARRRREDTVAAMAGPEELVAPGADVDAAPDADDTLTLLFLCCHPAVTPASQVALTLRAVGGLTTAEIARAFMVPEATMAPRISRAKKSIKAAGSRFAMPPEEERADRLRVVLQVLYLIFNEGYTASSGDSLQRVELTAEAIRLTRMLHELLPDDGEVAGLLALMLLTDSRRTARTTADGGLIPIDEQDRSLWDRGQIAEGAALILRTLAHGAVGPYQVQAAIAAVHAESPSAEETDWPQILGLYLLLEKLAPNPMVTLNRAIALAQVEGPQAGLDLLATLDDDKNLTETHRLDAVRAHLFERAGDLVQAHSLYLSAARRTTSLPEQRYLQAKAAAISGE</sequence>
<evidence type="ECO:0000256" key="2">
    <source>
        <dbReference type="ARBA" id="ARBA00023015"/>
    </source>
</evidence>
<organism evidence="8 9">
    <name type="scientific">Kribbella antiqua</name>
    <dbReference type="NCBI Taxonomy" id="2512217"/>
    <lineage>
        <taxon>Bacteria</taxon>
        <taxon>Bacillati</taxon>
        <taxon>Actinomycetota</taxon>
        <taxon>Actinomycetes</taxon>
        <taxon>Propionibacteriales</taxon>
        <taxon>Kribbellaceae</taxon>
        <taxon>Kribbella</taxon>
    </lineage>
</organism>
<dbReference type="InterPro" id="IPR036388">
    <property type="entry name" value="WH-like_DNA-bd_sf"/>
</dbReference>
<feature type="domain" description="RNA polymerase sigma-70 region 2" evidence="5">
    <location>
        <begin position="7"/>
        <end position="73"/>
    </location>
</feature>
<dbReference type="InterPro" id="IPR007627">
    <property type="entry name" value="RNA_pol_sigma70_r2"/>
</dbReference>
<dbReference type="Gene3D" id="1.10.10.10">
    <property type="entry name" value="Winged helix-like DNA-binding domain superfamily/Winged helix DNA-binding domain"/>
    <property type="match status" value="1"/>
</dbReference>
<dbReference type="PANTHER" id="PTHR47756:SF2">
    <property type="entry name" value="BLL6612 PROTEIN"/>
    <property type="match status" value="1"/>
</dbReference>
<gene>
    <name evidence="8" type="ORF">EV646_11698</name>
</gene>
<dbReference type="SUPFAM" id="SSF88659">
    <property type="entry name" value="Sigma3 and sigma4 domains of RNA polymerase sigma factors"/>
    <property type="match status" value="1"/>
</dbReference>
<dbReference type="Pfam" id="PF20239">
    <property type="entry name" value="DUF6596"/>
    <property type="match status" value="1"/>
</dbReference>
<dbReference type="RefSeq" id="WP_132156460.1">
    <property type="nucleotide sequence ID" value="NZ_SLWR01000016.1"/>
</dbReference>
<dbReference type="Proteomes" id="UP000295573">
    <property type="component" value="Unassembled WGS sequence"/>
</dbReference>
<evidence type="ECO:0000256" key="3">
    <source>
        <dbReference type="ARBA" id="ARBA00023082"/>
    </source>
</evidence>
<dbReference type="GO" id="GO:0006352">
    <property type="term" value="P:DNA-templated transcription initiation"/>
    <property type="evidence" value="ECO:0007669"/>
    <property type="project" value="InterPro"/>
</dbReference>
<reference evidence="8 9" key="1">
    <citation type="journal article" date="2015" name="Stand. Genomic Sci.">
        <title>Genomic Encyclopedia of Bacterial and Archaeal Type Strains, Phase III: the genomes of soil and plant-associated and newly described type strains.</title>
        <authorList>
            <person name="Whitman W.B."/>
            <person name="Woyke T."/>
            <person name="Klenk H.P."/>
            <person name="Zhou Y."/>
            <person name="Lilburn T.G."/>
            <person name="Beck B.J."/>
            <person name="De Vos P."/>
            <person name="Vandamme P."/>
            <person name="Eisen J.A."/>
            <person name="Garrity G."/>
            <person name="Hugenholtz P."/>
            <person name="Kyrpides N.C."/>
        </authorList>
    </citation>
    <scope>NUCLEOTIDE SEQUENCE [LARGE SCALE GENOMIC DNA]</scope>
    <source>
        <strain evidence="8 9">VKM Ac-2541</strain>
    </source>
</reference>
<evidence type="ECO:0000313" key="9">
    <source>
        <dbReference type="Proteomes" id="UP000295573"/>
    </source>
</evidence>
<proteinExistence type="inferred from homology"/>
<dbReference type="PANTHER" id="PTHR47756">
    <property type="entry name" value="BLL6612 PROTEIN-RELATED"/>
    <property type="match status" value="1"/>
</dbReference>
<dbReference type="Pfam" id="PF04542">
    <property type="entry name" value="Sigma70_r2"/>
    <property type="match status" value="1"/>
</dbReference>
<dbReference type="InterPro" id="IPR046531">
    <property type="entry name" value="DUF6596"/>
</dbReference>
<keyword evidence="2" id="KW-0805">Transcription regulation</keyword>
<dbReference type="SUPFAM" id="SSF88946">
    <property type="entry name" value="Sigma2 domain of RNA polymerase sigma factors"/>
    <property type="match status" value="1"/>
</dbReference>
<dbReference type="AlphaFoldDB" id="A0A4R2IA36"/>
<dbReference type="Gene3D" id="1.10.1740.10">
    <property type="match status" value="1"/>
</dbReference>
<dbReference type="InterPro" id="IPR013324">
    <property type="entry name" value="RNA_pol_sigma_r3/r4-like"/>
</dbReference>